<accession>A0A1F8G436</accession>
<name>A0A1F8G436_9BACT</name>
<dbReference type="EMBL" id="MGKD01000013">
    <property type="protein sequence ID" value="OGN19506.1"/>
    <property type="molecule type" value="Genomic_DNA"/>
</dbReference>
<dbReference type="Gene3D" id="3.40.630.10">
    <property type="entry name" value="Zn peptidases"/>
    <property type="match status" value="1"/>
</dbReference>
<dbReference type="InterPro" id="IPR000834">
    <property type="entry name" value="Peptidase_M14"/>
</dbReference>
<sequence>MVAEIKATPESVAKNKRLIIIPLLNPDGYYTRRDKLNANRVNLNLNFASNDWRKYAYGYFAGPVPFSEKESQLIRQVVEEYQPELMLAFHARGALVTPEAGKASIGWAKWYANKTGYQYYTEWNFPGTATKWFMQSTGYPAITIELTNYQASDWAINWPALSDLIGEGNITLPD</sequence>
<feature type="domain" description="Peptidase M14" evidence="1">
    <location>
        <begin position="11"/>
        <end position="96"/>
    </location>
</feature>
<evidence type="ECO:0000259" key="1">
    <source>
        <dbReference type="Pfam" id="PF00246"/>
    </source>
</evidence>
<evidence type="ECO:0000313" key="2">
    <source>
        <dbReference type="EMBL" id="OGN19506.1"/>
    </source>
</evidence>
<proteinExistence type="predicted"/>
<dbReference type="Pfam" id="PF00246">
    <property type="entry name" value="Peptidase_M14"/>
    <property type="match status" value="1"/>
</dbReference>
<protein>
    <recommendedName>
        <fullName evidence="1">Peptidase M14 domain-containing protein</fullName>
    </recommendedName>
</protein>
<evidence type="ECO:0000313" key="3">
    <source>
        <dbReference type="Proteomes" id="UP000177478"/>
    </source>
</evidence>
<gene>
    <name evidence="2" type="ORF">A3F25_00180</name>
</gene>
<organism evidence="2 3">
    <name type="scientific">Candidatus Yanofskybacteria bacterium RIFCSPHIGHO2_12_FULL_45_19b</name>
    <dbReference type="NCBI Taxonomy" id="1802689"/>
    <lineage>
        <taxon>Bacteria</taxon>
        <taxon>Candidatus Yanofskyibacteriota</taxon>
    </lineage>
</organism>
<dbReference type="SUPFAM" id="SSF53187">
    <property type="entry name" value="Zn-dependent exopeptidases"/>
    <property type="match status" value="1"/>
</dbReference>
<dbReference type="Proteomes" id="UP000177478">
    <property type="component" value="Unassembled WGS sequence"/>
</dbReference>
<dbReference type="GO" id="GO:0008270">
    <property type="term" value="F:zinc ion binding"/>
    <property type="evidence" value="ECO:0007669"/>
    <property type="project" value="InterPro"/>
</dbReference>
<reference evidence="2 3" key="1">
    <citation type="journal article" date="2016" name="Nat. Commun.">
        <title>Thousands of microbial genomes shed light on interconnected biogeochemical processes in an aquifer system.</title>
        <authorList>
            <person name="Anantharaman K."/>
            <person name="Brown C.T."/>
            <person name="Hug L.A."/>
            <person name="Sharon I."/>
            <person name="Castelle C.J."/>
            <person name="Probst A.J."/>
            <person name="Thomas B.C."/>
            <person name="Singh A."/>
            <person name="Wilkins M.J."/>
            <person name="Karaoz U."/>
            <person name="Brodie E.L."/>
            <person name="Williams K.H."/>
            <person name="Hubbard S.S."/>
            <person name="Banfield J.F."/>
        </authorList>
    </citation>
    <scope>NUCLEOTIDE SEQUENCE [LARGE SCALE GENOMIC DNA]</scope>
</reference>
<dbReference type="GO" id="GO:0004181">
    <property type="term" value="F:metallocarboxypeptidase activity"/>
    <property type="evidence" value="ECO:0007669"/>
    <property type="project" value="InterPro"/>
</dbReference>
<dbReference type="GO" id="GO:0006508">
    <property type="term" value="P:proteolysis"/>
    <property type="evidence" value="ECO:0007669"/>
    <property type="project" value="InterPro"/>
</dbReference>
<comment type="caution">
    <text evidence="2">The sequence shown here is derived from an EMBL/GenBank/DDBJ whole genome shotgun (WGS) entry which is preliminary data.</text>
</comment>
<dbReference type="AlphaFoldDB" id="A0A1F8G436"/>